<dbReference type="InterPro" id="IPR011335">
    <property type="entry name" value="Restrct_endonuc-II-like"/>
</dbReference>
<protein>
    <submittedName>
        <fullName evidence="3">Heteromeric transposase endonuclease subunit TnsA</fullName>
    </submittedName>
</protein>
<dbReference type="RefSeq" id="WP_012607647.1">
    <property type="nucleotide sequence ID" value="NZ_AP025160.1"/>
</dbReference>
<keyword evidence="3" id="KW-0378">Hydrolase</keyword>
<dbReference type="InterPro" id="IPR036388">
    <property type="entry name" value="WH-like_DNA-bd_sf"/>
</dbReference>
<proteinExistence type="predicted"/>
<dbReference type="AlphaFoldDB" id="A0A2W1KMF9"/>
<name>A0A2W1KMF9_ACIFR</name>
<dbReference type="GO" id="GO:0004519">
    <property type="term" value="F:endonuclease activity"/>
    <property type="evidence" value="ECO:0007669"/>
    <property type="project" value="UniProtKB-KW"/>
</dbReference>
<evidence type="ECO:0000313" key="3">
    <source>
        <dbReference type="EMBL" id="PZD80487.1"/>
    </source>
</evidence>
<keyword evidence="3" id="KW-0540">Nuclease</keyword>
<dbReference type="Gene3D" id="3.40.1350.10">
    <property type="match status" value="1"/>
</dbReference>
<organism evidence="3 4">
    <name type="scientific">Acidithiobacillus ferrooxidans</name>
    <name type="common">Thiobacillus ferrooxidans</name>
    <dbReference type="NCBI Taxonomy" id="920"/>
    <lineage>
        <taxon>Bacteria</taxon>
        <taxon>Pseudomonadati</taxon>
        <taxon>Pseudomonadota</taxon>
        <taxon>Acidithiobacillia</taxon>
        <taxon>Acidithiobacillales</taxon>
        <taxon>Acidithiobacillaceae</taxon>
        <taxon>Acidithiobacillus</taxon>
    </lineage>
</organism>
<dbReference type="InterPro" id="IPR011856">
    <property type="entry name" value="tRNA_endonuc-like_dom_sf"/>
</dbReference>
<dbReference type="Gene3D" id="1.10.10.10">
    <property type="entry name" value="Winged helix-like DNA-binding domain superfamily/Winged helix DNA-binding domain"/>
    <property type="match status" value="1"/>
</dbReference>
<dbReference type="InterPro" id="IPR014833">
    <property type="entry name" value="TnsA_N"/>
</dbReference>
<sequence>MARQRYGVDEDRIARFQKEGRGQGRGADYHPWLTIQDVPSQGRSHRLKGIKTGRVHHLLSDIERDIFYLFDWADAVTDIREQFPLNRDITRRIADDLGVIHPRDVGSGTPLVMTTDFLVDTIHDGRMVQLARAVKPAEELEKPRVVEKLEIERRYWAQQGVDWGVVTERDIPKAMVRNIAWVHSYAVIDQMSQPYDGYYDEKARLVLRELPSHPGPTLRQFCADMDLQFSMSAGDCLLLIRHLLATKAIVCPMDGPTDDSKLLRQFRVAEGESRRASG</sequence>
<dbReference type="InterPro" id="IPR014832">
    <property type="entry name" value="TnsA_C"/>
</dbReference>
<keyword evidence="3" id="KW-0255">Endonuclease</keyword>
<dbReference type="Proteomes" id="UP000248886">
    <property type="component" value="Unassembled WGS sequence"/>
</dbReference>
<dbReference type="SUPFAM" id="SSF52980">
    <property type="entry name" value="Restriction endonuclease-like"/>
    <property type="match status" value="1"/>
</dbReference>
<dbReference type="Pfam" id="PF08722">
    <property type="entry name" value="Tn7_TnsA-like_N"/>
    <property type="match status" value="1"/>
</dbReference>
<dbReference type="OrthoDB" id="5291587at2"/>
<dbReference type="Pfam" id="PF08721">
    <property type="entry name" value="Tn7_Tnp_TnsA_C"/>
    <property type="match status" value="1"/>
</dbReference>
<feature type="domain" description="TnsA endonuclease C-terminal" evidence="1">
    <location>
        <begin position="170"/>
        <end position="253"/>
    </location>
</feature>
<dbReference type="GO" id="GO:0003676">
    <property type="term" value="F:nucleic acid binding"/>
    <property type="evidence" value="ECO:0007669"/>
    <property type="project" value="InterPro"/>
</dbReference>
<feature type="domain" description="TnsA endonuclease N-terminal" evidence="2">
    <location>
        <begin position="74"/>
        <end position="168"/>
    </location>
</feature>
<evidence type="ECO:0000259" key="1">
    <source>
        <dbReference type="Pfam" id="PF08721"/>
    </source>
</evidence>
<accession>A0A2W1KMF9</accession>
<evidence type="ECO:0000313" key="4">
    <source>
        <dbReference type="Proteomes" id="UP000248886"/>
    </source>
</evidence>
<dbReference type="EMBL" id="QKQP01000006">
    <property type="protein sequence ID" value="PZD80487.1"/>
    <property type="molecule type" value="Genomic_DNA"/>
</dbReference>
<dbReference type="CDD" id="cd22362">
    <property type="entry name" value="TnsA_endonuclease-like"/>
    <property type="match status" value="1"/>
</dbReference>
<evidence type="ECO:0000259" key="2">
    <source>
        <dbReference type="Pfam" id="PF08722"/>
    </source>
</evidence>
<reference evidence="3 4" key="1">
    <citation type="submission" date="2018-06" db="EMBL/GenBank/DDBJ databases">
        <title>Draft sequence of Acidithiobacillus ferrooxidans CCM 4253.</title>
        <authorList>
            <person name="Moya-Beltran A."/>
            <person name="Castro M."/>
            <person name="Covarrubias P.C."/>
            <person name="Issotta F."/>
            <person name="Janiczek O."/>
            <person name="Mandl M."/>
            <person name="Kucera J."/>
            <person name="Quatrini R."/>
        </authorList>
    </citation>
    <scope>NUCLEOTIDE SEQUENCE [LARGE SCALE GENOMIC DNA]</scope>
    <source>
        <strain evidence="3 4">CCM 4253</strain>
    </source>
</reference>
<comment type="caution">
    <text evidence="3">The sequence shown here is derived from an EMBL/GenBank/DDBJ whole genome shotgun (WGS) entry which is preliminary data.</text>
</comment>
<gene>
    <name evidence="3" type="ORF">DN052_12220</name>
</gene>